<keyword evidence="8 10" id="KW-1133">Transmembrane helix</keyword>
<evidence type="ECO:0000256" key="9">
    <source>
        <dbReference type="ARBA" id="ARBA00023136"/>
    </source>
</evidence>
<evidence type="ECO:0000256" key="10">
    <source>
        <dbReference type="RuleBase" id="RU364125"/>
    </source>
</evidence>
<dbReference type="PANTHER" id="PTHR35091">
    <property type="entry name" value="FLAGELLAR PROTEIN FLIL"/>
    <property type="match status" value="1"/>
</dbReference>
<comment type="subcellular location">
    <subcellularLocation>
        <location evidence="10">Cell inner membrane</location>
    </subcellularLocation>
    <subcellularLocation>
        <location evidence="2">Cell membrane</location>
        <topology evidence="2">Single-pass membrane protein</topology>
    </subcellularLocation>
</comment>
<keyword evidence="4" id="KW-1003">Cell membrane</keyword>
<dbReference type="Pfam" id="PF03748">
    <property type="entry name" value="FliL"/>
    <property type="match status" value="1"/>
</dbReference>
<evidence type="ECO:0000256" key="8">
    <source>
        <dbReference type="ARBA" id="ARBA00022989"/>
    </source>
</evidence>
<keyword evidence="10" id="KW-0997">Cell inner membrane</keyword>
<organism evidence="11 12">
    <name type="scientific">Candidatus Gallionella acididurans</name>
    <dbReference type="NCBI Taxonomy" id="1796491"/>
    <lineage>
        <taxon>Bacteria</taxon>
        <taxon>Pseudomonadati</taxon>
        <taxon>Pseudomonadota</taxon>
        <taxon>Betaproteobacteria</taxon>
        <taxon>Nitrosomonadales</taxon>
        <taxon>Gallionellaceae</taxon>
        <taxon>Gallionella</taxon>
    </lineage>
</organism>
<feature type="transmembrane region" description="Helical" evidence="10">
    <location>
        <begin position="21"/>
        <end position="40"/>
    </location>
</feature>
<evidence type="ECO:0000256" key="5">
    <source>
        <dbReference type="ARBA" id="ARBA00022500"/>
    </source>
</evidence>
<keyword evidence="11" id="KW-0966">Cell projection</keyword>
<dbReference type="GO" id="GO:0071978">
    <property type="term" value="P:bacterial-type flagellum-dependent swarming motility"/>
    <property type="evidence" value="ECO:0007669"/>
    <property type="project" value="TreeGrafter"/>
</dbReference>
<dbReference type="GO" id="GO:0006935">
    <property type="term" value="P:chemotaxis"/>
    <property type="evidence" value="ECO:0007669"/>
    <property type="project" value="UniProtKB-KW"/>
</dbReference>
<proteinExistence type="inferred from homology"/>
<reference evidence="11 12" key="1">
    <citation type="submission" date="2016-02" db="EMBL/GenBank/DDBJ databases">
        <authorList>
            <person name="Wen L."/>
            <person name="He K."/>
            <person name="Yang H."/>
        </authorList>
    </citation>
    <scope>NUCLEOTIDE SEQUENCE [LARGE SCALE GENOMIC DNA]</scope>
    <source>
        <strain evidence="11">ShG14-8</strain>
    </source>
</reference>
<sequence length="227" mass="23931">MSKAEKPVAAEAPRKSKKIPIIVAAVILLIAGGVAAFLLLKPAHAPATEASAEEAHPEAPPKYVELGTFTANLIHEEGDRYLQVAISLKLTKPELEEKIKASSPEILHRVNMLLQSKSPSELATLEGKENLASDIKAQVEYVIGIRKIPPPYGTAHTAVQNAGSPAFHSAEPPPVQGSGIAAVQSVGVTAIQDEGERVAAAEKAGVENKMIARSGIAEVLFTSFIIQ</sequence>
<evidence type="ECO:0000313" key="11">
    <source>
        <dbReference type="EMBL" id="KXS33722.1"/>
    </source>
</evidence>
<comment type="similarity">
    <text evidence="3 10">Belongs to the FliL family.</text>
</comment>
<dbReference type="AlphaFoldDB" id="A0A139BXS2"/>
<evidence type="ECO:0000256" key="1">
    <source>
        <dbReference type="ARBA" id="ARBA00002254"/>
    </source>
</evidence>
<dbReference type="PANTHER" id="PTHR35091:SF2">
    <property type="entry name" value="FLAGELLAR PROTEIN FLIL"/>
    <property type="match status" value="1"/>
</dbReference>
<dbReference type="InterPro" id="IPR005503">
    <property type="entry name" value="FliL"/>
</dbReference>
<keyword evidence="6 10" id="KW-0812">Transmembrane</keyword>
<dbReference type="GO" id="GO:0009425">
    <property type="term" value="C:bacterial-type flagellum basal body"/>
    <property type="evidence" value="ECO:0007669"/>
    <property type="project" value="InterPro"/>
</dbReference>
<reference evidence="11 12" key="2">
    <citation type="submission" date="2016-03" db="EMBL/GenBank/DDBJ databases">
        <title>New uncultured bacterium of the family Gallionellaceae from acid mine drainage: description and reconstruction of genome based on metagenomic analysis of microbial community.</title>
        <authorList>
            <person name="Kadnikov V."/>
            <person name="Ivasenko D."/>
            <person name="Beletsky A."/>
            <person name="Mardanov A."/>
            <person name="Danilova E."/>
            <person name="Pimenov N."/>
            <person name="Karnachuk O."/>
            <person name="Ravin N."/>
        </authorList>
    </citation>
    <scope>NUCLEOTIDE SEQUENCE [LARGE SCALE GENOMIC DNA]</scope>
    <source>
        <strain evidence="11">ShG14-8</strain>
    </source>
</reference>
<name>A0A139BXS2_9PROT</name>
<gene>
    <name evidence="11" type="ORF">AWT59_0112</name>
</gene>
<comment type="function">
    <text evidence="1 10">Controls the rotational direction of flagella during chemotaxis.</text>
</comment>
<dbReference type="GO" id="GO:0005886">
    <property type="term" value="C:plasma membrane"/>
    <property type="evidence" value="ECO:0007669"/>
    <property type="project" value="UniProtKB-SubCell"/>
</dbReference>
<keyword evidence="11" id="KW-0282">Flagellum</keyword>
<evidence type="ECO:0000256" key="7">
    <source>
        <dbReference type="ARBA" id="ARBA00022779"/>
    </source>
</evidence>
<evidence type="ECO:0000256" key="4">
    <source>
        <dbReference type="ARBA" id="ARBA00022475"/>
    </source>
</evidence>
<keyword evidence="9 10" id="KW-0472">Membrane</keyword>
<evidence type="ECO:0000256" key="2">
    <source>
        <dbReference type="ARBA" id="ARBA00004162"/>
    </source>
</evidence>
<protein>
    <recommendedName>
        <fullName evidence="10">Flagellar protein FliL</fullName>
    </recommendedName>
</protein>
<evidence type="ECO:0000313" key="12">
    <source>
        <dbReference type="Proteomes" id="UP000070578"/>
    </source>
</evidence>
<evidence type="ECO:0000256" key="3">
    <source>
        <dbReference type="ARBA" id="ARBA00008281"/>
    </source>
</evidence>
<keyword evidence="11" id="KW-0969">Cilium</keyword>
<dbReference type="Proteomes" id="UP000070578">
    <property type="component" value="Unassembled WGS sequence"/>
</dbReference>
<accession>A0A139BXS2</accession>
<keyword evidence="7 10" id="KW-0283">Flagellar rotation</keyword>
<evidence type="ECO:0000256" key="6">
    <source>
        <dbReference type="ARBA" id="ARBA00022692"/>
    </source>
</evidence>
<dbReference type="EMBL" id="LSLI01000002">
    <property type="protein sequence ID" value="KXS33722.1"/>
    <property type="molecule type" value="Genomic_DNA"/>
</dbReference>
<keyword evidence="5 10" id="KW-0145">Chemotaxis</keyword>
<comment type="caution">
    <text evidence="11">The sequence shown here is derived from an EMBL/GenBank/DDBJ whole genome shotgun (WGS) entry which is preliminary data.</text>
</comment>